<comment type="caution">
    <text evidence="2">The sequence shown here is derived from an EMBL/GenBank/DDBJ whole genome shotgun (WGS) entry which is preliminary data.</text>
</comment>
<dbReference type="EMBL" id="DXEX01000204">
    <property type="protein sequence ID" value="HIX59931.1"/>
    <property type="molecule type" value="Genomic_DNA"/>
</dbReference>
<feature type="coiled-coil region" evidence="1">
    <location>
        <begin position="83"/>
        <end position="124"/>
    </location>
</feature>
<sequence>MKNYEKMVESNHQMNQNKIDLAVSEIQKMLDENLRVAVGELVKRTGLSRGFFYKNGEVRRALDRAQDLQSGKTFVKPQQVILDKAMEKQLLLVKRQLANAQEENQTLKEENQRLQRALKKKELNFIKSL</sequence>
<gene>
    <name evidence="2" type="ORF">IAA45_09495</name>
</gene>
<evidence type="ECO:0000313" key="3">
    <source>
        <dbReference type="Proteomes" id="UP000886817"/>
    </source>
</evidence>
<dbReference type="Proteomes" id="UP000886817">
    <property type="component" value="Unassembled WGS sequence"/>
</dbReference>
<reference evidence="2" key="2">
    <citation type="submission" date="2021-04" db="EMBL/GenBank/DDBJ databases">
        <authorList>
            <person name="Gilroy R."/>
        </authorList>
    </citation>
    <scope>NUCLEOTIDE SEQUENCE</scope>
    <source>
        <strain evidence="2">ChiSjej1B19-8411</strain>
    </source>
</reference>
<accession>A0A9D1WIN8</accession>
<evidence type="ECO:0000256" key="1">
    <source>
        <dbReference type="SAM" id="Coils"/>
    </source>
</evidence>
<reference evidence="2" key="1">
    <citation type="journal article" date="2021" name="PeerJ">
        <title>Extensive microbial diversity within the chicken gut microbiome revealed by metagenomics and culture.</title>
        <authorList>
            <person name="Gilroy R."/>
            <person name="Ravi A."/>
            <person name="Getino M."/>
            <person name="Pursley I."/>
            <person name="Horton D.L."/>
            <person name="Alikhan N.F."/>
            <person name="Baker D."/>
            <person name="Gharbi K."/>
            <person name="Hall N."/>
            <person name="Watson M."/>
            <person name="Adriaenssens E.M."/>
            <person name="Foster-Nyarko E."/>
            <person name="Jarju S."/>
            <person name="Secka A."/>
            <person name="Antonio M."/>
            <person name="Oren A."/>
            <person name="Chaudhuri R.R."/>
            <person name="La Ragione R."/>
            <person name="Hildebrand F."/>
            <person name="Pallen M.J."/>
        </authorList>
    </citation>
    <scope>NUCLEOTIDE SEQUENCE</scope>
    <source>
        <strain evidence="2">ChiSjej1B19-8411</strain>
    </source>
</reference>
<name>A0A9D1WIN8_9FIRM</name>
<evidence type="ECO:0000313" key="2">
    <source>
        <dbReference type="EMBL" id="HIX59931.1"/>
    </source>
</evidence>
<dbReference type="AlphaFoldDB" id="A0A9D1WIN8"/>
<organism evidence="2 3">
    <name type="scientific">Candidatus Blautia gallistercoris</name>
    <dbReference type="NCBI Taxonomy" id="2838490"/>
    <lineage>
        <taxon>Bacteria</taxon>
        <taxon>Bacillati</taxon>
        <taxon>Bacillota</taxon>
        <taxon>Clostridia</taxon>
        <taxon>Lachnospirales</taxon>
        <taxon>Lachnospiraceae</taxon>
        <taxon>Blautia</taxon>
    </lineage>
</organism>
<dbReference type="InterPro" id="IPR046229">
    <property type="entry name" value="TnpC-like"/>
</dbReference>
<protein>
    <recommendedName>
        <fullName evidence="4">Transposase</fullName>
    </recommendedName>
</protein>
<proteinExistence type="predicted"/>
<keyword evidence="1" id="KW-0175">Coiled coil</keyword>
<evidence type="ECO:0008006" key="4">
    <source>
        <dbReference type="Google" id="ProtNLM"/>
    </source>
</evidence>
<dbReference type="Pfam" id="PF19776">
    <property type="entry name" value="DUF6262"/>
    <property type="match status" value="1"/>
</dbReference>